<evidence type="ECO:0000313" key="4">
    <source>
        <dbReference type="EnsemblPlants" id="PNT71863"/>
    </source>
</evidence>
<reference evidence="3 4" key="1">
    <citation type="journal article" date="2010" name="Nature">
        <title>Genome sequencing and analysis of the model grass Brachypodium distachyon.</title>
        <authorList>
            <consortium name="International Brachypodium Initiative"/>
        </authorList>
    </citation>
    <scope>NUCLEOTIDE SEQUENCE [LARGE SCALE GENOMIC DNA]</scope>
    <source>
        <strain evidence="3 4">Bd21</strain>
    </source>
</reference>
<dbReference type="EMBL" id="CM000881">
    <property type="protein sequence ID" value="PNT71863.1"/>
    <property type="molecule type" value="Genomic_DNA"/>
</dbReference>
<dbReference type="InterPro" id="IPR055411">
    <property type="entry name" value="LRR_FXL15/At3g58940/PEG3-like"/>
</dbReference>
<proteinExistence type="predicted"/>
<sequence>MAIVPAAKRRGSGGASQRRPRKWAPEDTCDGEDLISDLPDAILATIVSLLPTNDGAHTQILARRWRPLWHAAPLNLDSLNLRRRTFSTKRYLGLNQFKTFSVVSRILADHPGPVRRFRYDVIICLHKDKKRYAVEAAQIESWFHSLAIANLQELDITFRPLEYTAEYPKLYPLPSSVFLTASTLLLARIGLCDFPKDLTQPLNFPLLKQLHLWRISISEDVFQGVLSGCHVLETLFLAEIRDVDCLRVSSPTLRIIVTLAACSCGEMELVIEDTPCLEKLLIPWPDLGREIIRVVHAPKLEILGHLSPSISEIQIASIVFQGMIPAGGLKNPISTVKILSLQFPRPDLSAVLDVLACFPSLEKLYIINYQGSEEDIGFAKFFVLNAKVLRGIGFGVCNEIGIDKKWVADQHELLEVKGRASPEAQLKVKGGSFYKYCNTYNLAIADPFDCSFLQMG</sequence>
<dbReference type="InterPro" id="IPR032675">
    <property type="entry name" value="LRR_dom_sf"/>
</dbReference>
<dbReference type="CDD" id="cd22160">
    <property type="entry name" value="F-box_AtFBL13-like"/>
    <property type="match status" value="1"/>
</dbReference>
<dbReference type="Gene3D" id="3.80.10.10">
    <property type="entry name" value="Ribonuclease Inhibitor"/>
    <property type="match status" value="1"/>
</dbReference>
<keyword evidence="5" id="KW-1185">Reference proteome</keyword>
<dbReference type="EnsemblPlants" id="PNT71863">
    <property type="protein sequence ID" value="PNT71863"/>
    <property type="gene ID" value="BRADI_2g36564v3"/>
</dbReference>
<dbReference type="InterPro" id="IPR055302">
    <property type="entry name" value="F-box_dom-containing"/>
</dbReference>
<feature type="region of interest" description="Disordered" evidence="1">
    <location>
        <begin position="1"/>
        <end position="27"/>
    </location>
</feature>
<dbReference type="SUPFAM" id="SSF81383">
    <property type="entry name" value="F-box domain"/>
    <property type="match status" value="1"/>
</dbReference>
<protein>
    <recommendedName>
        <fullName evidence="2">F-box/LRR-repeat protein 15/At3g58940/PEG3-like LRR domain-containing protein</fullName>
    </recommendedName>
</protein>
<dbReference type="PANTHER" id="PTHR32141">
    <property type="match status" value="1"/>
</dbReference>
<evidence type="ECO:0000259" key="2">
    <source>
        <dbReference type="Pfam" id="PF24758"/>
    </source>
</evidence>
<reference evidence="3" key="2">
    <citation type="submission" date="2017-06" db="EMBL/GenBank/DDBJ databases">
        <title>WGS assembly of Brachypodium distachyon.</title>
        <authorList>
            <consortium name="The International Brachypodium Initiative"/>
            <person name="Lucas S."/>
            <person name="Harmon-Smith M."/>
            <person name="Lail K."/>
            <person name="Tice H."/>
            <person name="Grimwood J."/>
            <person name="Bruce D."/>
            <person name="Barry K."/>
            <person name="Shu S."/>
            <person name="Lindquist E."/>
            <person name="Wang M."/>
            <person name="Pitluck S."/>
            <person name="Vogel J.P."/>
            <person name="Garvin D.F."/>
            <person name="Mockler T.C."/>
            <person name="Schmutz J."/>
            <person name="Rokhsar D."/>
            <person name="Bevan M.W."/>
        </authorList>
    </citation>
    <scope>NUCLEOTIDE SEQUENCE</scope>
    <source>
        <strain evidence="3">Bd21</strain>
    </source>
</reference>
<reference evidence="4" key="3">
    <citation type="submission" date="2018-08" db="UniProtKB">
        <authorList>
            <consortium name="EnsemblPlants"/>
        </authorList>
    </citation>
    <scope>IDENTIFICATION</scope>
    <source>
        <strain evidence="4">cv. Bd21</strain>
    </source>
</reference>
<feature type="domain" description="F-box/LRR-repeat protein 15/At3g58940/PEG3-like LRR" evidence="2">
    <location>
        <begin position="140"/>
        <end position="366"/>
    </location>
</feature>
<dbReference type="Gramene" id="PNT71863">
    <property type="protein sequence ID" value="PNT71863"/>
    <property type="gene ID" value="BRADI_2g36564v3"/>
</dbReference>
<dbReference type="OrthoDB" id="584579at2759"/>
<accession>A0A2K2DC64</accession>
<dbReference type="AlphaFoldDB" id="A0A2K2DC64"/>
<evidence type="ECO:0000256" key="1">
    <source>
        <dbReference type="SAM" id="MobiDB-lite"/>
    </source>
</evidence>
<organism evidence="3">
    <name type="scientific">Brachypodium distachyon</name>
    <name type="common">Purple false brome</name>
    <name type="synonym">Trachynia distachya</name>
    <dbReference type="NCBI Taxonomy" id="15368"/>
    <lineage>
        <taxon>Eukaryota</taxon>
        <taxon>Viridiplantae</taxon>
        <taxon>Streptophyta</taxon>
        <taxon>Embryophyta</taxon>
        <taxon>Tracheophyta</taxon>
        <taxon>Spermatophyta</taxon>
        <taxon>Magnoliopsida</taxon>
        <taxon>Liliopsida</taxon>
        <taxon>Poales</taxon>
        <taxon>Poaceae</taxon>
        <taxon>BOP clade</taxon>
        <taxon>Pooideae</taxon>
        <taxon>Stipodae</taxon>
        <taxon>Brachypodieae</taxon>
        <taxon>Brachypodium</taxon>
    </lineage>
</organism>
<evidence type="ECO:0000313" key="5">
    <source>
        <dbReference type="Proteomes" id="UP000008810"/>
    </source>
</evidence>
<dbReference type="PANTHER" id="PTHR32141:SF45">
    <property type="entry name" value="OS07G0285200 PROTEIN"/>
    <property type="match status" value="1"/>
</dbReference>
<dbReference type="InterPro" id="IPR053781">
    <property type="entry name" value="F-box_AtFBL13-like"/>
</dbReference>
<dbReference type="SUPFAM" id="SSF52047">
    <property type="entry name" value="RNI-like"/>
    <property type="match status" value="1"/>
</dbReference>
<dbReference type="Proteomes" id="UP000008810">
    <property type="component" value="Chromosome 2"/>
</dbReference>
<gene>
    <name evidence="3" type="ORF">BRADI_2g36564v3</name>
</gene>
<dbReference type="Pfam" id="PF24758">
    <property type="entry name" value="LRR_At5g56370"/>
    <property type="match status" value="1"/>
</dbReference>
<name>A0A2K2DC64_BRADI</name>
<evidence type="ECO:0000313" key="3">
    <source>
        <dbReference type="EMBL" id="PNT71863.1"/>
    </source>
</evidence>
<dbReference type="InterPro" id="IPR036047">
    <property type="entry name" value="F-box-like_dom_sf"/>
</dbReference>
<dbReference type="InParanoid" id="A0A2K2DC64"/>